<feature type="compositionally biased region" description="Basic residues" evidence="1">
    <location>
        <begin position="210"/>
        <end position="224"/>
    </location>
</feature>
<gene>
    <name evidence="2" type="ORF">N7494_011433</name>
</gene>
<feature type="compositionally biased region" description="Acidic residues" evidence="1">
    <location>
        <begin position="251"/>
        <end position="260"/>
    </location>
</feature>
<dbReference type="Proteomes" id="UP001220324">
    <property type="component" value="Unassembled WGS sequence"/>
</dbReference>
<feature type="compositionally biased region" description="Basic and acidic residues" evidence="1">
    <location>
        <begin position="268"/>
        <end position="278"/>
    </location>
</feature>
<feature type="compositionally biased region" description="Polar residues" evidence="1">
    <location>
        <begin position="233"/>
        <end position="243"/>
    </location>
</feature>
<sequence length="340" mass="37376">MSQKVADSLVTISQIPCPSEIHGGERLDRAQVKGFWQAFFTSRQASDREMDHRLEYLFWRIWSSKDLLEHINMKYLDWLVSRIMASEPLVPSAWAAHEQTSFSLPVSSTATSLHAVPQPESRSMPQGEVPRPQSEAPESATLHPILKKSNTSHDEPPKKTRLVIEQPGIGSITRSPSNPPTPSVVEPKDIMLDQPVPKRTSLAAPPRSSRGGKRRPLVVGRRKSSQAAIPKPSLTNKKQNAGTKASGAMEEIFDADDDMISEPSTPKSTERKTRDATWADLDHDQPFIDYPVTLTPAAASILTDGKHPASTPTITITPAGVLPMSGSSDSMKPQRIQTFI</sequence>
<reference evidence="2 3" key="1">
    <citation type="journal article" date="2023" name="IMA Fungus">
        <title>Comparative genomic study of the Penicillium genus elucidates a diverse pangenome and 15 lateral gene transfer events.</title>
        <authorList>
            <person name="Petersen C."/>
            <person name="Sorensen T."/>
            <person name="Nielsen M.R."/>
            <person name="Sondergaard T.E."/>
            <person name="Sorensen J.L."/>
            <person name="Fitzpatrick D.A."/>
            <person name="Frisvad J.C."/>
            <person name="Nielsen K.L."/>
        </authorList>
    </citation>
    <scope>NUCLEOTIDE SEQUENCE [LARGE SCALE GENOMIC DNA]</scope>
    <source>
        <strain evidence="2 3">IBT 35679</strain>
    </source>
</reference>
<accession>A0AAD6CKH6</accession>
<keyword evidence="3" id="KW-1185">Reference proteome</keyword>
<dbReference type="EMBL" id="JAQIZZ010000008">
    <property type="protein sequence ID" value="KAJ5524783.1"/>
    <property type="molecule type" value="Genomic_DNA"/>
</dbReference>
<evidence type="ECO:0000256" key="1">
    <source>
        <dbReference type="SAM" id="MobiDB-lite"/>
    </source>
</evidence>
<evidence type="ECO:0000313" key="3">
    <source>
        <dbReference type="Proteomes" id="UP001220324"/>
    </source>
</evidence>
<proteinExistence type="predicted"/>
<protein>
    <recommendedName>
        <fullName evidence="4">Nitrogen regulatory protein areA GATA-like domain-containing protein</fullName>
    </recommendedName>
</protein>
<comment type="caution">
    <text evidence="2">The sequence shown here is derived from an EMBL/GenBank/DDBJ whole genome shotgun (WGS) entry which is preliminary data.</text>
</comment>
<name>A0AAD6CKH6_9EURO</name>
<evidence type="ECO:0000313" key="2">
    <source>
        <dbReference type="EMBL" id="KAJ5524783.1"/>
    </source>
</evidence>
<organism evidence="2 3">
    <name type="scientific">Penicillium frequentans</name>
    <dbReference type="NCBI Taxonomy" id="3151616"/>
    <lineage>
        <taxon>Eukaryota</taxon>
        <taxon>Fungi</taxon>
        <taxon>Dikarya</taxon>
        <taxon>Ascomycota</taxon>
        <taxon>Pezizomycotina</taxon>
        <taxon>Eurotiomycetes</taxon>
        <taxon>Eurotiomycetidae</taxon>
        <taxon>Eurotiales</taxon>
        <taxon>Aspergillaceae</taxon>
        <taxon>Penicillium</taxon>
    </lineage>
</organism>
<feature type="region of interest" description="Disordered" evidence="1">
    <location>
        <begin position="110"/>
        <end position="278"/>
    </location>
</feature>
<dbReference type="AlphaFoldDB" id="A0AAD6CKH6"/>
<evidence type="ECO:0008006" key="4">
    <source>
        <dbReference type="Google" id="ProtNLM"/>
    </source>
</evidence>